<dbReference type="PROSITE" id="PS00922">
    <property type="entry name" value="TRANSGLYCOSYLASE"/>
    <property type="match status" value="1"/>
</dbReference>
<evidence type="ECO:0000256" key="3">
    <source>
        <dbReference type="SAM" id="SignalP"/>
    </source>
</evidence>
<sequence length="659" mass="76358">MTAQIADNDVARQPKWMQPRTAFFRLCLLTWLLCSFAVSPSALASESLSEQQRWYQDARSALARGNQDQFYALRRKLEHYPLTPYLDYHYRRGQLSQLSAQQAVEVLQRLSDTPLYQRFKHHYLTDRGRRQDWPGFLVISPESPNSEHLRCYYYRARLAQGETEEAWEGAETLWLHGKSRDDACDPLFDAWHKSGQRSDALVFQRMLLAYKAGQSGLLNYLNSLLGPSYRGAGDLLLRLYRHPRELHSARARLLRAGEPGSAIAAVVIRRQARRDIEIAWRQWQRWEAHLGDHRETVGQDLLFQALLDNQWSSDKENLLLTLPTDDLVILRVRRAIFEGDWAHLQTYLALLSDSRQNESEWRFWKGYSAMQLGQENTAQQIYAKLAKRRNFYGFLAAQHLNAPYALQATLPTSDAATRDAVQALPATARLTELMALDKWSDARAEIRWLMPRLERSEQAALLAHCHQQQWHFLTVEGTIAAQMWDALPWRFPNAHQELFEHFAKLRGLDPALLQAVARRESALYPAAHSHANAHGLMQLLPSTAKSTARRIGAPYRDFRDLYQPKRNIQLGSAYYQQLSRDYDGNRLLASAAYNAGPHRVKRWLQRADGQLDAPRFVATIPYRETREYVQAILSYQLIYAHLNQRSLPLMTESEHERRY</sequence>
<evidence type="ECO:0000313" key="6">
    <source>
        <dbReference type="EMBL" id="GAA5187327.1"/>
    </source>
</evidence>
<dbReference type="Proteomes" id="UP001501600">
    <property type="component" value="Unassembled WGS sequence"/>
</dbReference>
<dbReference type="InterPro" id="IPR008258">
    <property type="entry name" value="Transglycosylase_SLT_dom_1"/>
</dbReference>
<feature type="chain" id="PRO_5047362292" evidence="3">
    <location>
        <begin position="45"/>
        <end position="659"/>
    </location>
</feature>
<dbReference type="Pfam" id="PF00760">
    <property type="entry name" value="Cucumo_coat"/>
    <property type="match status" value="1"/>
</dbReference>
<dbReference type="Gene3D" id="1.25.20.10">
    <property type="entry name" value="Bacterial muramidases"/>
    <property type="match status" value="1"/>
</dbReference>
<dbReference type="Pfam" id="PF01464">
    <property type="entry name" value="SLT"/>
    <property type="match status" value="1"/>
</dbReference>
<dbReference type="InterPro" id="IPR023346">
    <property type="entry name" value="Lysozyme-like_dom_sf"/>
</dbReference>
<evidence type="ECO:0000256" key="1">
    <source>
        <dbReference type="ARBA" id="ARBA00007734"/>
    </source>
</evidence>
<accession>A0ABP9RUP4</accession>
<dbReference type="PANTHER" id="PTHR37423">
    <property type="entry name" value="SOLUBLE LYTIC MUREIN TRANSGLYCOSYLASE-RELATED"/>
    <property type="match status" value="1"/>
</dbReference>
<dbReference type="CDD" id="cd13401">
    <property type="entry name" value="Slt70-like"/>
    <property type="match status" value="1"/>
</dbReference>
<dbReference type="InterPro" id="IPR000189">
    <property type="entry name" value="Transglyc_AS"/>
</dbReference>
<dbReference type="Pfam" id="PF14718">
    <property type="entry name" value="SLT_L"/>
    <property type="match status" value="1"/>
</dbReference>
<dbReference type="InterPro" id="IPR037061">
    <property type="entry name" value="Lytic_TGlycoase_superhlx_L_sf"/>
</dbReference>
<proteinExistence type="inferred from homology"/>
<feature type="domain" description="Transglycosylase SLT" evidence="4">
    <location>
        <begin position="499"/>
        <end position="610"/>
    </location>
</feature>
<dbReference type="SUPFAM" id="SSF53955">
    <property type="entry name" value="Lysozyme-like"/>
    <property type="match status" value="1"/>
</dbReference>
<evidence type="ECO:0000259" key="5">
    <source>
        <dbReference type="Pfam" id="PF14718"/>
    </source>
</evidence>
<evidence type="ECO:0000313" key="7">
    <source>
        <dbReference type="Proteomes" id="UP001501600"/>
    </source>
</evidence>
<protein>
    <submittedName>
        <fullName evidence="6">Transglycosylase SLT domain-containing protein</fullName>
    </submittedName>
</protein>
<keyword evidence="7" id="KW-1185">Reference proteome</keyword>
<reference evidence="7" key="1">
    <citation type="journal article" date="2019" name="Int. J. Syst. Evol. Microbiol.">
        <title>The Global Catalogue of Microorganisms (GCM) 10K type strain sequencing project: providing services to taxonomists for standard genome sequencing and annotation.</title>
        <authorList>
            <consortium name="The Broad Institute Genomics Platform"/>
            <consortium name="The Broad Institute Genome Sequencing Center for Infectious Disease"/>
            <person name="Wu L."/>
            <person name="Ma J."/>
        </authorList>
    </citation>
    <scope>NUCLEOTIDE SEQUENCE [LARGE SCALE GENOMIC DNA]</scope>
    <source>
        <strain evidence="7">JCM 18720</strain>
    </source>
</reference>
<gene>
    <name evidence="6" type="ORF">GCM10025772_04720</name>
</gene>
<name>A0ABP9RUP4_9GAMM</name>
<comment type="similarity">
    <text evidence="1">Belongs to the transglycosylase Slt family.</text>
</comment>
<feature type="signal peptide" evidence="3">
    <location>
        <begin position="1"/>
        <end position="44"/>
    </location>
</feature>
<dbReference type="SUPFAM" id="SSF48435">
    <property type="entry name" value="Bacterial muramidases"/>
    <property type="match status" value="1"/>
</dbReference>
<keyword evidence="2 3" id="KW-0732">Signal</keyword>
<dbReference type="PANTHER" id="PTHR37423:SF5">
    <property type="entry name" value="SOLUBLE LYTIC MUREIN TRANSGLYCOSYLASE"/>
    <property type="match status" value="1"/>
</dbReference>
<evidence type="ECO:0000256" key="2">
    <source>
        <dbReference type="ARBA" id="ARBA00022729"/>
    </source>
</evidence>
<organism evidence="6 7">
    <name type="scientific">Ferrimonas gelatinilytica</name>
    <dbReference type="NCBI Taxonomy" id="1255257"/>
    <lineage>
        <taxon>Bacteria</taxon>
        <taxon>Pseudomonadati</taxon>
        <taxon>Pseudomonadota</taxon>
        <taxon>Gammaproteobacteria</taxon>
        <taxon>Alteromonadales</taxon>
        <taxon>Ferrimonadaceae</taxon>
        <taxon>Ferrimonas</taxon>
    </lineage>
</organism>
<dbReference type="RefSeq" id="WP_345315443.1">
    <property type="nucleotide sequence ID" value="NZ_BAABLF010000005.1"/>
</dbReference>
<dbReference type="Gene3D" id="1.10.1240.20">
    <property type="entry name" value="Lytic transglycosylase, superhelical linker domain"/>
    <property type="match status" value="1"/>
</dbReference>
<dbReference type="InterPro" id="IPR008939">
    <property type="entry name" value="Lytic_TGlycosylase_superhlx_U"/>
</dbReference>
<dbReference type="EMBL" id="BAABLF010000005">
    <property type="protein sequence ID" value="GAA5187327.1"/>
    <property type="molecule type" value="Genomic_DNA"/>
</dbReference>
<dbReference type="Gene3D" id="1.10.530.10">
    <property type="match status" value="1"/>
</dbReference>
<comment type="caution">
    <text evidence="6">The sequence shown here is derived from an EMBL/GenBank/DDBJ whole genome shotgun (WGS) entry which is preliminary data.</text>
</comment>
<feature type="domain" description="Lytic transglycosylase superhelical linker" evidence="5">
    <location>
        <begin position="421"/>
        <end position="487"/>
    </location>
</feature>
<dbReference type="InterPro" id="IPR012289">
    <property type="entry name" value="Lytic_TGlycosylase_superhlx_L"/>
</dbReference>
<evidence type="ECO:0000259" key="4">
    <source>
        <dbReference type="Pfam" id="PF01464"/>
    </source>
</evidence>